<organism evidence="2 3">
    <name type="scientific">Steinernema glaseri</name>
    <dbReference type="NCBI Taxonomy" id="37863"/>
    <lineage>
        <taxon>Eukaryota</taxon>
        <taxon>Metazoa</taxon>
        <taxon>Ecdysozoa</taxon>
        <taxon>Nematoda</taxon>
        <taxon>Chromadorea</taxon>
        <taxon>Rhabditida</taxon>
        <taxon>Tylenchina</taxon>
        <taxon>Panagrolaimomorpha</taxon>
        <taxon>Strongyloidoidea</taxon>
        <taxon>Steinernematidae</taxon>
        <taxon>Steinernema</taxon>
    </lineage>
</organism>
<sequence>MEEVVFYKFRENFRAILLFQCVYHVLVAETAIVLFSFDQQILLLVVTSAYLFCVTLFYGFFFANMNASSVTQNMFESERYRTFMLFRLMLTPLILLTGLTVYFYMKYTDFLRSHAYVAVAVVYLWLFLYTLEVAFIEYLMPEASEVVFPYEQLGEDPSAI</sequence>
<proteinExistence type="predicted"/>
<dbReference type="WBParaSite" id="L893_g32273.t1">
    <property type="protein sequence ID" value="L893_g32273.t1"/>
    <property type="gene ID" value="L893_g32273"/>
</dbReference>
<feature type="transmembrane region" description="Helical" evidence="1">
    <location>
        <begin position="41"/>
        <end position="63"/>
    </location>
</feature>
<name>A0A1I8A279_9BILA</name>
<keyword evidence="1" id="KW-0812">Transmembrane</keyword>
<evidence type="ECO:0000256" key="1">
    <source>
        <dbReference type="SAM" id="Phobius"/>
    </source>
</evidence>
<feature type="transmembrane region" description="Helical" evidence="1">
    <location>
        <begin position="84"/>
        <end position="105"/>
    </location>
</feature>
<accession>A0A1I8A279</accession>
<dbReference type="Proteomes" id="UP000095287">
    <property type="component" value="Unplaced"/>
</dbReference>
<evidence type="ECO:0000313" key="3">
    <source>
        <dbReference type="WBParaSite" id="L893_g32273.t1"/>
    </source>
</evidence>
<dbReference type="AlphaFoldDB" id="A0A1I8A279"/>
<keyword evidence="1" id="KW-0472">Membrane</keyword>
<evidence type="ECO:0000313" key="2">
    <source>
        <dbReference type="Proteomes" id="UP000095287"/>
    </source>
</evidence>
<reference evidence="3" key="1">
    <citation type="submission" date="2016-11" db="UniProtKB">
        <authorList>
            <consortium name="WormBaseParasite"/>
        </authorList>
    </citation>
    <scope>IDENTIFICATION</scope>
</reference>
<feature type="transmembrane region" description="Helical" evidence="1">
    <location>
        <begin position="111"/>
        <end position="131"/>
    </location>
</feature>
<keyword evidence="1" id="KW-1133">Transmembrane helix</keyword>
<protein>
    <submittedName>
        <fullName evidence="3">Transmembrane protein</fullName>
    </submittedName>
</protein>
<keyword evidence="2" id="KW-1185">Reference proteome</keyword>
<feature type="transmembrane region" description="Helical" evidence="1">
    <location>
        <begin position="12"/>
        <end position="35"/>
    </location>
</feature>